<feature type="compositionally biased region" description="Polar residues" evidence="1">
    <location>
        <begin position="254"/>
        <end position="264"/>
    </location>
</feature>
<organism evidence="2 3">
    <name type="scientific">Hymenoscyphus albidus</name>
    <dbReference type="NCBI Taxonomy" id="595503"/>
    <lineage>
        <taxon>Eukaryota</taxon>
        <taxon>Fungi</taxon>
        <taxon>Dikarya</taxon>
        <taxon>Ascomycota</taxon>
        <taxon>Pezizomycotina</taxon>
        <taxon>Leotiomycetes</taxon>
        <taxon>Helotiales</taxon>
        <taxon>Helotiaceae</taxon>
        <taxon>Hymenoscyphus</taxon>
    </lineage>
</organism>
<dbReference type="AlphaFoldDB" id="A0A9N9M0I7"/>
<proteinExistence type="predicted"/>
<dbReference type="EMBL" id="CAJVRM010000627">
    <property type="protein sequence ID" value="CAG8982450.1"/>
    <property type="molecule type" value="Genomic_DNA"/>
</dbReference>
<dbReference type="OrthoDB" id="3563165at2759"/>
<comment type="caution">
    <text evidence="2">The sequence shown here is derived from an EMBL/GenBank/DDBJ whole genome shotgun (WGS) entry which is preliminary data.</text>
</comment>
<feature type="region of interest" description="Disordered" evidence="1">
    <location>
        <begin position="514"/>
        <end position="566"/>
    </location>
</feature>
<feature type="compositionally biased region" description="Acidic residues" evidence="1">
    <location>
        <begin position="166"/>
        <end position="178"/>
    </location>
</feature>
<reference evidence="2" key="1">
    <citation type="submission" date="2021-07" db="EMBL/GenBank/DDBJ databases">
        <authorList>
            <person name="Durling M."/>
        </authorList>
    </citation>
    <scope>NUCLEOTIDE SEQUENCE</scope>
</reference>
<evidence type="ECO:0000313" key="3">
    <source>
        <dbReference type="Proteomes" id="UP000701801"/>
    </source>
</evidence>
<protein>
    <submittedName>
        <fullName evidence="2">Uncharacterized protein</fullName>
    </submittedName>
</protein>
<feature type="region of interest" description="Disordered" evidence="1">
    <location>
        <begin position="300"/>
        <end position="347"/>
    </location>
</feature>
<sequence length="566" mass="61729">MGMQIGMRSCFHLEISIHLSMFEIRSSTGVIAIQTSVFPPQNPQNSTPKRIRAFNPLHTMDNIVFYQTSSANSQPPLLPGARTSLNSSSASSTSFPVLQTAPHFNQQNDLPKHDMTKSRDVRYPFQKSHSDTSQMQGNLTATQNPLDSELLLVMKQNSNLSSTDPSCDDNNDNDDFPYIDELLSSMKQKSVLASAKPNHSNTAEKVDNGTRRDSPLDSSCSTEGTTQDPIILSDDDSAGAESETDYTNPDFDLTDNSYPNTSRITESELADGDGFGSRAALTSHCLVADHQDDNIQLRLPADRPSPLDSSCSTEGTTQDPIILSDDDSAGAESETDYTNPDFDLTDNSYPNTSRITESELADGDGFGSRAALTSHCLVADHQDDNIQLRLPADRPRSASPSYGSIAYQASKLMDTDNIQGSMNLDVTKELENKSSHVSTNGRELSAISNTVSDSNIPKQSLQLDLAAASPQEPDLKNDHLPKRRRRGVTENVRRKSPRTIAHIRLASTVAAALRSSANPQSRAQSTTLDRKLVDDGSADDSDVEYYNDGSDATGSQRGCRSRKRVR</sequence>
<evidence type="ECO:0000256" key="1">
    <source>
        <dbReference type="SAM" id="MobiDB-lite"/>
    </source>
</evidence>
<dbReference type="Proteomes" id="UP000701801">
    <property type="component" value="Unassembled WGS sequence"/>
</dbReference>
<keyword evidence="3" id="KW-1185">Reference proteome</keyword>
<feature type="compositionally biased region" description="Polar residues" evidence="1">
    <location>
        <begin position="307"/>
        <end position="319"/>
    </location>
</feature>
<feature type="compositionally biased region" description="Basic and acidic residues" evidence="1">
    <location>
        <begin position="202"/>
        <end position="215"/>
    </location>
</feature>
<feature type="compositionally biased region" description="Polar residues" evidence="1">
    <location>
        <begin position="515"/>
        <end position="527"/>
    </location>
</feature>
<feature type="compositionally biased region" description="Acidic residues" evidence="1">
    <location>
        <begin position="233"/>
        <end position="244"/>
    </location>
</feature>
<feature type="region of interest" description="Disordered" evidence="1">
    <location>
        <begin position="190"/>
        <end position="270"/>
    </location>
</feature>
<evidence type="ECO:0000313" key="2">
    <source>
        <dbReference type="EMBL" id="CAG8982450.1"/>
    </source>
</evidence>
<feature type="region of interest" description="Disordered" evidence="1">
    <location>
        <begin position="468"/>
        <end position="499"/>
    </location>
</feature>
<name>A0A9N9M0I7_9HELO</name>
<feature type="region of interest" description="Disordered" evidence="1">
    <location>
        <begin position="159"/>
        <end position="178"/>
    </location>
</feature>
<feature type="compositionally biased region" description="Polar residues" evidence="1">
    <location>
        <begin position="216"/>
        <end position="228"/>
    </location>
</feature>
<feature type="compositionally biased region" description="Acidic residues" evidence="1">
    <location>
        <begin position="536"/>
        <end position="545"/>
    </location>
</feature>
<accession>A0A9N9M0I7</accession>
<feature type="compositionally biased region" description="Acidic residues" evidence="1">
    <location>
        <begin position="324"/>
        <end position="335"/>
    </location>
</feature>
<gene>
    <name evidence="2" type="ORF">HYALB_00013981</name>
</gene>